<dbReference type="AlphaFoldDB" id="A0A3P7E062"/>
<reference evidence="1 2" key="1">
    <citation type="submission" date="2018-11" db="EMBL/GenBank/DDBJ databases">
        <authorList>
            <consortium name="Pathogen Informatics"/>
        </authorList>
    </citation>
    <scope>NUCLEOTIDE SEQUENCE [LARGE SCALE GENOMIC DNA]</scope>
</reference>
<accession>A0A3P7E062</accession>
<protein>
    <submittedName>
        <fullName evidence="1">Uncharacterized protein</fullName>
    </submittedName>
</protein>
<dbReference type="EMBL" id="UYWW01001165">
    <property type="protein sequence ID" value="VDM10047.1"/>
    <property type="molecule type" value="Genomic_DNA"/>
</dbReference>
<proteinExistence type="predicted"/>
<organism evidence="1 2">
    <name type="scientific">Wuchereria bancrofti</name>
    <dbReference type="NCBI Taxonomy" id="6293"/>
    <lineage>
        <taxon>Eukaryota</taxon>
        <taxon>Metazoa</taxon>
        <taxon>Ecdysozoa</taxon>
        <taxon>Nematoda</taxon>
        <taxon>Chromadorea</taxon>
        <taxon>Rhabditida</taxon>
        <taxon>Spirurina</taxon>
        <taxon>Spiruromorpha</taxon>
        <taxon>Filarioidea</taxon>
        <taxon>Onchocercidae</taxon>
        <taxon>Wuchereria</taxon>
    </lineage>
</organism>
<sequence length="31" mass="3717">MSLRTPTKLGDQTVDYWETVGHYHDDNGWFF</sequence>
<gene>
    <name evidence="1" type="ORF">WBA_LOCUS3433</name>
</gene>
<keyword evidence="2" id="KW-1185">Reference proteome</keyword>
<name>A0A3P7E062_WUCBA</name>
<evidence type="ECO:0000313" key="1">
    <source>
        <dbReference type="EMBL" id="VDM10047.1"/>
    </source>
</evidence>
<evidence type="ECO:0000313" key="2">
    <source>
        <dbReference type="Proteomes" id="UP000270924"/>
    </source>
</evidence>
<dbReference type="Proteomes" id="UP000270924">
    <property type="component" value="Unassembled WGS sequence"/>
</dbReference>
<dbReference type="InParanoid" id="A0A3P7E062"/>